<gene>
    <name evidence="1" type="primary">cdc1</name>
    <name evidence="1" type="ORF">H2198_004464</name>
</gene>
<dbReference type="Proteomes" id="UP001172386">
    <property type="component" value="Unassembled WGS sequence"/>
</dbReference>
<sequence length="516" mass="57987">MANSQGLLHDWRAGDKYGEQRRVQSAYNPLYSYRLPQGDKRQYAQQFSDMYFLRLQRLRGAVEAIAAQEWEDFEIAGEKAKRVERVLDVRQGELSWVVGTIYMDLPLKPNVLEDVSRDHFIAGPPPRTSYYAPDDEPQIMLEDRSGRLRLAGAMLKQNLLVTGVILAVLGTENANGDFEVLDMHVPDLPSQPARWKRDDEDREEEDGMKVDRQPQHGKKIAFISGLEISGTDADTLNLSLLTEYLLGEALDGEEQDEVTKISRLVIAGNSIAPEVIVTQPVGQDDSKKLIQKRFGYDATTYNPAPTTHLDNFISELLPSIPVTIMAGEYDPANFGLPQQPIHPAMFPHSRTYASANVTSPEEEEPGWFESVTNPWDGDIEGWRMLGNSGQPVDDILKYVDLGGPDGTDADGRLEVMGSMLRWRSSAPTAPDTLWSYPFQDRDPFVLSKCPHVYFVGNQPRFDSTVIEGSSGQEVRLFTIPRFRKTGEMVLLDTETLEVEVVKFEVQQQDMTTKNGT</sequence>
<evidence type="ECO:0000313" key="2">
    <source>
        <dbReference type="Proteomes" id="UP001172386"/>
    </source>
</evidence>
<accession>A0ACC3A8J0</accession>
<protein>
    <submittedName>
        <fullName evidence="1">DNA polymerase delta small subunit Cdc1</fullName>
    </submittedName>
</protein>
<evidence type="ECO:0000313" key="1">
    <source>
        <dbReference type="EMBL" id="KAJ9657238.1"/>
    </source>
</evidence>
<proteinExistence type="predicted"/>
<dbReference type="EMBL" id="JAPDRQ010000067">
    <property type="protein sequence ID" value="KAJ9657238.1"/>
    <property type="molecule type" value="Genomic_DNA"/>
</dbReference>
<name>A0ACC3A8J0_9EURO</name>
<organism evidence="1 2">
    <name type="scientific">Neophaeococcomyces mojaviensis</name>
    <dbReference type="NCBI Taxonomy" id="3383035"/>
    <lineage>
        <taxon>Eukaryota</taxon>
        <taxon>Fungi</taxon>
        <taxon>Dikarya</taxon>
        <taxon>Ascomycota</taxon>
        <taxon>Pezizomycotina</taxon>
        <taxon>Eurotiomycetes</taxon>
        <taxon>Chaetothyriomycetidae</taxon>
        <taxon>Chaetothyriales</taxon>
        <taxon>Chaetothyriales incertae sedis</taxon>
        <taxon>Neophaeococcomyces</taxon>
    </lineage>
</organism>
<keyword evidence="2" id="KW-1185">Reference proteome</keyword>
<comment type="caution">
    <text evidence="1">The sequence shown here is derived from an EMBL/GenBank/DDBJ whole genome shotgun (WGS) entry which is preliminary data.</text>
</comment>
<reference evidence="1" key="1">
    <citation type="submission" date="2022-10" db="EMBL/GenBank/DDBJ databases">
        <title>Culturing micro-colonial fungi from biological soil crusts in the Mojave desert and describing Neophaeococcomyces mojavensis, and introducing the new genera and species Taxawa tesnikishii.</title>
        <authorList>
            <person name="Kurbessoian T."/>
            <person name="Stajich J.E."/>
        </authorList>
    </citation>
    <scope>NUCLEOTIDE SEQUENCE</scope>
    <source>
        <strain evidence="1">JES_112</strain>
    </source>
</reference>